<feature type="coiled-coil region" evidence="6">
    <location>
        <begin position="222"/>
        <end position="275"/>
    </location>
</feature>
<dbReference type="Gene3D" id="1.10.287.470">
    <property type="entry name" value="Helix hairpin bin"/>
    <property type="match status" value="1"/>
</dbReference>
<evidence type="ECO:0000313" key="10">
    <source>
        <dbReference type="EMBL" id="ERO58551.1"/>
    </source>
</evidence>
<comment type="subcellular location">
    <subcellularLocation>
        <location evidence="1">Periplasm</location>
    </subcellularLocation>
</comment>
<keyword evidence="3" id="KW-0732">Signal</keyword>
<feature type="domain" description="YbhG-like alpha-helical hairpin" evidence="8">
    <location>
        <begin position="149"/>
        <end position="278"/>
    </location>
</feature>
<sequence length="408" mass="45000">MILLFMDINQLLIKKTGFHPRNDSVSRTESARCRPEHGNLLNHGLFLLYVVVNTESAITTSTNKSGTQSHIGSAMNKKTGLWLVLALIVVTAVGYGLIQYRSQQDAPLTLYGNVDIRSVNLGFRVGGRLAGLNVDEGDAIQPGQLLARLDSAPLQNELRQAKASVASAQAQLALLREGYRSEEIAQVRSQLEQAQAAYDYANSFYQRQLGLWKQHTLAVNALEDARSTRNQTQATLQAAREKLNQYQRGNRPQEIAAAEAALAQAQATEAQAQLNLQDTRLYAPSPGVILTRAAEAGSMLSAGSTVFTLSLTHPVWIRAYVNETQLGRAAPGREVWIYTDGRPNRPYHGRIGFVSPSAEFTPKNVETTELRTDLVYRLRIIVSDPDDGLRQGMPVTLTLVQDRSRHDQ</sequence>
<evidence type="ECO:0000313" key="11">
    <source>
        <dbReference type="Proteomes" id="UP000017142"/>
    </source>
</evidence>
<feature type="transmembrane region" description="Helical" evidence="7">
    <location>
        <begin position="80"/>
        <end position="98"/>
    </location>
</feature>
<reference evidence="11" key="1">
    <citation type="journal article" date="2013" name="Diversity">
        <title>Genome Sequence of Dickeya solani, a New soft Rot Pathogen of Potato, Suggests its Emergence May Be Related to a Novel Combination of Non-Ribosomal Peptide/Polyketide Synthetase Clusters.</title>
        <authorList>
            <person name="Garlant L."/>
            <person name="Koskinen P."/>
            <person name="Rouhiainen L."/>
            <person name="Laine P."/>
            <person name="Paulin L."/>
            <person name="Auvinen P."/>
            <person name="Holm L."/>
            <person name="Pirhonen M."/>
        </authorList>
    </citation>
    <scope>NUCLEOTIDE SEQUENCE [LARGE SCALE GENOMIC DNA]</scope>
    <source>
        <strain evidence="11">D s0432-1</strain>
    </source>
</reference>
<evidence type="ECO:0000256" key="1">
    <source>
        <dbReference type="ARBA" id="ARBA00004418"/>
    </source>
</evidence>
<evidence type="ECO:0000256" key="3">
    <source>
        <dbReference type="ARBA" id="ARBA00022729"/>
    </source>
</evidence>
<evidence type="ECO:0000256" key="5">
    <source>
        <dbReference type="ARBA" id="ARBA00023054"/>
    </source>
</evidence>
<dbReference type="InterPro" id="IPR059052">
    <property type="entry name" value="HH_YbhG-like"/>
</dbReference>
<dbReference type="PANTHER" id="PTHR32347:SF29">
    <property type="entry name" value="UPF0194 MEMBRANE PROTEIN YBHG"/>
    <property type="match status" value="1"/>
</dbReference>
<dbReference type="InterPro" id="IPR050465">
    <property type="entry name" value="UPF0194_transport"/>
</dbReference>
<dbReference type="Pfam" id="PF25954">
    <property type="entry name" value="Beta-barrel_RND_2"/>
    <property type="match status" value="1"/>
</dbReference>
<protein>
    <submittedName>
        <fullName evidence="10">Membrane protein ybhG</fullName>
    </submittedName>
</protein>
<name>A0AAV3KEE9_9GAMM</name>
<comment type="similarity">
    <text evidence="2">Belongs to the UPF0194 family.</text>
</comment>
<dbReference type="SUPFAM" id="SSF111369">
    <property type="entry name" value="HlyD-like secretion proteins"/>
    <property type="match status" value="2"/>
</dbReference>
<keyword evidence="7" id="KW-1133">Transmembrane helix</keyword>
<dbReference type="PANTHER" id="PTHR32347">
    <property type="entry name" value="EFFLUX SYSTEM COMPONENT YKNX-RELATED"/>
    <property type="match status" value="1"/>
</dbReference>
<keyword evidence="7" id="KW-0812">Transmembrane</keyword>
<keyword evidence="4" id="KW-0574">Periplasm</keyword>
<dbReference type="NCBIfam" id="NF002939">
    <property type="entry name" value="PRK03598.1"/>
    <property type="match status" value="1"/>
</dbReference>
<organism evidence="10 11">
    <name type="scientific">Dickeya solani D s0432-1</name>
    <dbReference type="NCBI Taxonomy" id="1231725"/>
    <lineage>
        <taxon>Bacteria</taxon>
        <taxon>Pseudomonadati</taxon>
        <taxon>Pseudomonadota</taxon>
        <taxon>Gammaproteobacteria</taxon>
        <taxon>Enterobacterales</taxon>
        <taxon>Pectobacteriaceae</taxon>
        <taxon>Dickeya</taxon>
    </lineage>
</organism>
<feature type="domain" description="CusB-like beta-barrel" evidence="9">
    <location>
        <begin position="314"/>
        <end position="401"/>
    </location>
</feature>
<evidence type="ECO:0000256" key="6">
    <source>
        <dbReference type="SAM" id="Coils"/>
    </source>
</evidence>
<proteinExistence type="inferred from homology"/>
<dbReference type="Gene3D" id="2.40.50.100">
    <property type="match status" value="2"/>
</dbReference>
<evidence type="ECO:0000256" key="7">
    <source>
        <dbReference type="SAM" id="Phobius"/>
    </source>
</evidence>
<evidence type="ECO:0000256" key="2">
    <source>
        <dbReference type="ARBA" id="ARBA00010602"/>
    </source>
</evidence>
<accession>A0AAV3KEE9</accession>
<dbReference type="Gene3D" id="2.40.30.170">
    <property type="match status" value="1"/>
</dbReference>
<keyword evidence="7" id="KW-0472">Membrane</keyword>
<evidence type="ECO:0000256" key="4">
    <source>
        <dbReference type="ARBA" id="ARBA00022764"/>
    </source>
</evidence>
<dbReference type="Proteomes" id="UP000017142">
    <property type="component" value="Unassembled WGS sequence"/>
</dbReference>
<comment type="caution">
    <text evidence="10">The sequence shown here is derived from an EMBL/GenBank/DDBJ whole genome shotgun (WGS) entry which is preliminary data.</text>
</comment>
<dbReference type="EMBL" id="AMWE01000002">
    <property type="protein sequence ID" value="ERO58551.1"/>
    <property type="molecule type" value="Genomic_DNA"/>
</dbReference>
<evidence type="ECO:0000259" key="8">
    <source>
        <dbReference type="Pfam" id="PF25881"/>
    </source>
</evidence>
<dbReference type="Pfam" id="PF25881">
    <property type="entry name" value="HH_YBHG"/>
    <property type="match status" value="1"/>
</dbReference>
<keyword evidence="5 6" id="KW-0175">Coiled coil</keyword>
<dbReference type="GO" id="GO:0042597">
    <property type="term" value="C:periplasmic space"/>
    <property type="evidence" value="ECO:0007669"/>
    <property type="project" value="UniProtKB-SubCell"/>
</dbReference>
<dbReference type="AlphaFoldDB" id="A0AAV3KEE9"/>
<evidence type="ECO:0000259" key="9">
    <source>
        <dbReference type="Pfam" id="PF25954"/>
    </source>
</evidence>
<dbReference type="InterPro" id="IPR058792">
    <property type="entry name" value="Beta-barrel_RND_2"/>
</dbReference>
<gene>
    <name evidence="10" type="ORF">A544_1729</name>
</gene>